<name>A0A2M8LC23_9BACT</name>
<evidence type="ECO:0008006" key="5">
    <source>
        <dbReference type="Google" id="ProtNLM"/>
    </source>
</evidence>
<reference evidence="4" key="1">
    <citation type="submission" date="2017-09" db="EMBL/GenBank/DDBJ databases">
        <title>Depth-based differentiation of microbial function through sediment-hosted aquifers and enrichment of novel symbionts in the deep terrestrial subsurface.</title>
        <authorList>
            <person name="Probst A.J."/>
            <person name="Ladd B."/>
            <person name="Jarett J.K."/>
            <person name="Geller-Mcgrath D.E."/>
            <person name="Sieber C.M.K."/>
            <person name="Emerson J.B."/>
            <person name="Anantharaman K."/>
            <person name="Thomas B.C."/>
            <person name="Malmstrom R."/>
            <person name="Stieglmeier M."/>
            <person name="Klingl A."/>
            <person name="Woyke T."/>
            <person name="Ryan C.M."/>
            <person name="Banfield J.F."/>
        </authorList>
    </citation>
    <scope>NUCLEOTIDE SEQUENCE [LARGE SCALE GENOMIC DNA]</scope>
</reference>
<sequence>MSRPKILIFSVAYSPFWGGAEIAVKEITDRLGGDFPAQGRPASGWEFDMITLRLKKGLPSQEVIGDINVYRIGGGKLLFPVLAFLKARKLNKERNYNIIWSIMANRAGLAALFFRIFPPAQNEGGNQAKFLLTLQEGDELDYPKKRAGVFWFFVSPFFNLIFKEADFIQAISSFLAEWGTKLRKNNNNVAVVPNGVDLGKFKIDLFNKREVRKNFNLKLDDNVIITTSRLVPKNGILDLVEAVHIFINEYNMPLKLLILGEGEERKKIESLIKKYKLERYVFLLGFIPQDGIYDYLYASDIFIRPSLSEGLGNSFLEAMAAGLPVIGTPVGGIPDFLKDGVTGLFCKPKDPLSIADSIYKLLSDSALKQKIAQNGQNLVFENYNWDSVSEEMRGIFKQLS</sequence>
<dbReference type="InterPro" id="IPR028098">
    <property type="entry name" value="Glyco_trans_4-like_N"/>
</dbReference>
<dbReference type="Proteomes" id="UP000230959">
    <property type="component" value="Unassembled WGS sequence"/>
</dbReference>
<organism evidence="3 4">
    <name type="scientific">Candidatus Terrybacteria bacterium CG10_big_fil_rev_8_21_14_0_10_41_10</name>
    <dbReference type="NCBI Taxonomy" id="1975026"/>
    <lineage>
        <taxon>Bacteria</taxon>
        <taxon>Candidatus Terryibacteriota</taxon>
    </lineage>
</organism>
<gene>
    <name evidence="3" type="ORF">COV02_00035</name>
</gene>
<dbReference type="InterPro" id="IPR001296">
    <property type="entry name" value="Glyco_trans_1"/>
</dbReference>
<comment type="caution">
    <text evidence="3">The sequence shown here is derived from an EMBL/GenBank/DDBJ whole genome shotgun (WGS) entry which is preliminary data.</text>
</comment>
<evidence type="ECO:0000259" key="1">
    <source>
        <dbReference type="Pfam" id="PF00534"/>
    </source>
</evidence>
<feature type="domain" description="Glycosyl transferase family 1" evidence="1">
    <location>
        <begin position="208"/>
        <end position="377"/>
    </location>
</feature>
<proteinExistence type="predicted"/>
<dbReference type="PANTHER" id="PTHR12526:SF630">
    <property type="entry name" value="GLYCOSYLTRANSFERASE"/>
    <property type="match status" value="1"/>
</dbReference>
<evidence type="ECO:0000259" key="2">
    <source>
        <dbReference type="Pfam" id="PF13439"/>
    </source>
</evidence>
<dbReference type="EMBL" id="PFER01000001">
    <property type="protein sequence ID" value="PJE74155.1"/>
    <property type="molecule type" value="Genomic_DNA"/>
</dbReference>
<dbReference type="GO" id="GO:0016757">
    <property type="term" value="F:glycosyltransferase activity"/>
    <property type="evidence" value="ECO:0007669"/>
    <property type="project" value="InterPro"/>
</dbReference>
<evidence type="ECO:0000313" key="4">
    <source>
        <dbReference type="Proteomes" id="UP000230959"/>
    </source>
</evidence>
<feature type="domain" description="Glycosyltransferase subfamily 4-like N-terminal" evidence="2">
    <location>
        <begin position="41"/>
        <end position="198"/>
    </location>
</feature>
<dbReference type="AlphaFoldDB" id="A0A2M8LC23"/>
<dbReference type="Gene3D" id="3.40.50.2000">
    <property type="entry name" value="Glycogen Phosphorylase B"/>
    <property type="match status" value="2"/>
</dbReference>
<dbReference type="PANTHER" id="PTHR12526">
    <property type="entry name" value="GLYCOSYLTRANSFERASE"/>
    <property type="match status" value="1"/>
</dbReference>
<dbReference type="Pfam" id="PF13439">
    <property type="entry name" value="Glyco_transf_4"/>
    <property type="match status" value="1"/>
</dbReference>
<evidence type="ECO:0000313" key="3">
    <source>
        <dbReference type="EMBL" id="PJE74155.1"/>
    </source>
</evidence>
<accession>A0A2M8LC23</accession>
<dbReference type="SUPFAM" id="SSF53756">
    <property type="entry name" value="UDP-Glycosyltransferase/glycogen phosphorylase"/>
    <property type="match status" value="1"/>
</dbReference>
<dbReference type="CDD" id="cd03801">
    <property type="entry name" value="GT4_PimA-like"/>
    <property type="match status" value="1"/>
</dbReference>
<dbReference type="Pfam" id="PF00534">
    <property type="entry name" value="Glycos_transf_1"/>
    <property type="match status" value="1"/>
</dbReference>
<protein>
    <recommendedName>
        <fullName evidence="5">Glycosyl transferase family 1 domain-containing protein</fullName>
    </recommendedName>
</protein>